<feature type="compositionally biased region" description="Polar residues" evidence="5">
    <location>
        <begin position="688"/>
        <end position="698"/>
    </location>
</feature>
<feature type="compositionally biased region" description="Polar residues" evidence="5">
    <location>
        <begin position="514"/>
        <end position="526"/>
    </location>
</feature>
<dbReference type="GO" id="GO:0019237">
    <property type="term" value="F:centromeric DNA binding"/>
    <property type="evidence" value="ECO:0007669"/>
    <property type="project" value="InterPro"/>
</dbReference>
<keyword evidence="4" id="KW-0539">Nucleus</keyword>
<feature type="compositionally biased region" description="Basic and acidic residues" evidence="5">
    <location>
        <begin position="601"/>
        <end position="612"/>
    </location>
</feature>
<reference evidence="7 8" key="1">
    <citation type="submission" date="2018-04" db="EMBL/GenBank/DDBJ databases">
        <title>The genome of golden apple snail Pomacea canaliculata provides insight into stress tolerance and invasive adaptation.</title>
        <authorList>
            <person name="Liu C."/>
            <person name="Liu B."/>
            <person name="Ren Y."/>
            <person name="Zhang Y."/>
            <person name="Wang H."/>
            <person name="Li S."/>
            <person name="Jiang F."/>
            <person name="Yin L."/>
            <person name="Zhang G."/>
            <person name="Qian W."/>
            <person name="Fan W."/>
        </authorList>
    </citation>
    <scope>NUCLEOTIDE SEQUENCE [LARGE SCALE GENOMIC DNA]</scope>
    <source>
        <strain evidence="7">SZHN2017</strain>
        <tissue evidence="7">Muscle</tissue>
    </source>
</reference>
<comment type="caution">
    <text evidence="7">The sequence shown here is derived from an EMBL/GenBank/DDBJ whole genome shotgun (WGS) entry which is preliminary data.</text>
</comment>
<dbReference type="GO" id="GO:0000776">
    <property type="term" value="C:kinetochore"/>
    <property type="evidence" value="ECO:0007669"/>
    <property type="project" value="InterPro"/>
</dbReference>
<dbReference type="InterPro" id="IPR025974">
    <property type="entry name" value="Mif2/CENP-C_cupin"/>
</dbReference>
<dbReference type="Pfam" id="PF11699">
    <property type="entry name" value="CENP-C_C"/>
    <property type="match status" value="1"/>
</dbReference>
<organism evidence="7 8">
    <name type="scientific">Pomacea canaliculata</name>
    <name type="common">Golden apple snail</name>
    <dbReference type="NCBI Taxonomy" id="400727"/>
    <lineage>
        <taxon>Eukaryota</taxon>
        <taxon>Metazoa</taxon>
        <taxon>Spiralia</taxon>
        <taxon>Lophotrochozoa</taxon>
        <taxon>Mollusca</taxon>
        <taxon>Gastropoda</taxon>
        <taxon>Caenogastropoda</taxon>
        <taxon>Architaenioglossa</taxon>
        <taxon>Ampullarioidea</taxon>
        <taxon>Ampullariidae</taxon>
        <taxon>Pomacea</taxon>
    </lineage>
</organism>
<dbReference type="InterPro" id="IPR028386">
    <property type="entry name" value="CENP-C/Mif2/cnp3"/>
</dbReference>
<feature type="compositionally biased region" description="Basic residues" evidence="5">
    <location>
        <begin position="1079"/>
        <end position="1091"/>
    </location>
</feature>
<evidence type="ECO:0000259" key="6">
    <source>
        <dbReference type="Pfam" id="PF11699"/>
    </source>
</evidence>
<sequence>MSKRKTGKVVVNPFKNRNIGRRTGRDVKAGKAVRKTSGGFENFDDYWSESEAEVTREGTFLKPNDPGIKQADSSSTKLQAVNSSQHSQAEKLPALQSQNVGPPSLSQTQQSEASYHAHVKITINPFKNQKIGRRTGRDVKAGKHIRVLDGGFENFDDYWSESDADSMVSFSNSAAPKKADMTELQGTGMLVEAETTSENEPSSDKESKVTTSIDGDSAEQYTAEEHSEESIQKNYLDRSNKSRSMQLEVAGEDDGTGDEAILAQEDIGSKRDLPGKLITQQKSPPQEKVQQSLEKVKGKRKVLEEKMVSTGSQGKNENVGSSKLLEVQGTDTESHDKCSCSEAEESTTAGTDCQMSDADDFLIQKIKRQTAALQQVLVADRPSQEGIHGTSDKQTHICRQSELNPAEVVPECVTRENYYKGEMPEKNCVEKSAGRASTVLRAKGATPKALCGEPGRGGNKINIGESKMDNTTSGNASNGQTEEENHTLLAADDLSQLKDKSCVLPEATAEKSNEQSQNVASGIVQQSGISQKSSIYLSIAGDVTGSITRADQSEGLTPQPRLFDTRKRLSYGESPKSQKPARVTQKQRQTAPVASPIAEVPEERKNADKAIDNLDSEEVSQSPQSPVSEAGMFVSLASQNLAKTSKVFSDEEDDFDILDVSQVYSRRTSKARSKPRQKDKCAPKICQEKTSSQNVLTKETTKVTAEKPQKELAAGGNRSLRKPKAQKERKQTEMLAGADRKAQLISQVSLVDQKTEKGGGRSERKDREMAESKTSLEETDLEVNLEAVDTKPKMPLQTRGRARSKSVSAQRHTKKLLAKSVSSERKARTKRQEAELQEDCLEQEPVSNVEETGDETLESYSDDRGNAAQRAGTQSENQPRKQKKKTSDAYDENTKEEATDNNQHKVLTSSKTTAQRKRRMKHTSENRDHDEASQEETSNDLALSPAKRSSPETYSQPVVAKSQGKHLQTSTILRRSSVGKKKLYDTSKTNVLDFSHGSERNAVVTNADSLFHTDAADLCRPVESPSETSKRQVNKKKQSKKNSYSMSGTMSDLPKKGKVGESGTGKLLEGHVMSQGRGAKNKRQTPTLKRKCSSESRLDLEDGGHKKQFHKRGRSNANDLAKKTSPDKVHEEPSMMKANESQNLPDKELAAFSSTPVSHLHILDIPESALKSGISFRRISYLPSVRTRGKHSRRKLVAHSAEVEDDIISSPHLGKYTAKKSSEEDTAKAKSVTSGNDNCQTLTPCLTAAKSKNKMRRVTISNTVTEHQVSGSENEGITTVLPSMSSSPVHYQQITFSSSPQKCRWEEDKIIPPEENVEGLRRSQRTRVRPLEWYKNERIVYERRKSGAVIVAVQPSNEKLYLEQENRKRRQRRQANCKELSRRLSIHTKIPDELEVTKSTEIPVFHPETQEEVLMGCFNPAESGVLLGPHGNDPSPKDPFTLKLITQQKLFTTGVLTLAPLSEKPLQRTISTAVIYAINYGKVIITINRATSILQTGDHFFVPKGSVYSLRNLRQDEAILTFTNLLLDTVNNTGIVTNSESPAF</sequence>
<feature type="domain" description="Mif2/CENP-C cupin" evidence="6">
    <location>
        <begin position="1441"/>
        <end position="1523"/>
    </location>
</feature>
<feature type="compositionally biased region" description="Basic and acidic residues" evidence="5">
    <location>
        <begin position="1092"/>
        <end position="1105"/>
    </location>
</feature>
<feature type="region of interest" description="Disordered" evidence="5">
    <location>
        <begin position="665"/>
        <end position="974"/>
    </location>
</feature>
<dbReference type="Proteomes" id="UP000245119">
    <property type="component" value="Linkage Group LG10"/>
</dbReference>
<dbReference type="EMBL" id="PZQS01000010">
    <property type="protein sequence ID" value="PVD23618.1"/>
    <property type="molecule type" value="Genomic_DNA"/>
</dbReference>
<keyword evidence="8" id="KW-1185">Reference proteome</keyword>
<dbReference type="SUPFAM" id="SSF51182">
    <property type="entry name" value="RmlC-like cupins"/>
    <property type="match status" value="1"/>
</dbReference>
<feature type="region of interest" description="Disordered" evidence="5">
    <location>
        <begin position="186"/>
        <end position="301"/>
    </location>
</feature>
<feature type="compositionally biased region" description="Basic and acidic residues" evidence="5">
    <location>
        <begin position="699"/>
        <end position="710"/>
    </location>
</feature>
<name>A0A2T7NR34_POMCA</name>
<comment type="similarity">
    <text evidence="2">Belongs to the CENP-C/MIF2 family.</text>
</comment>
<feature type="compositionally biased region" description="Basic and acidic residues" evidence="5">
    <location>
        <begin position="822"/>
        <end position="834"/>
    </location>
</feature>
<dbReference type="Gene3D" id="2.60.120.10">
    <property type="entry name" value="Jelly Rolls"/>
    <property type="match status" value="1"/>
</dbReference>
<feature type="compositionally biased region" description="Basic and acidic residues" evidence="5">
    <location>
        <begin position="725"/>
        <end position="742"/>
    </location>
</feature>
<dbReference type="OrthoDB" id="6162562at2759"/>
<feature type="region of interest" description="Disordered" evidence="5">
    <location>
        <begin position="56"/>
        <end position="113"/>
    </location>
</feature>
<dbReference type="STRING" id="400727.A0A2T7NR34"/>
<accession>A0A2T7NR34</accession>
<evidence type="ECO:0000256" key="2">
    <source>
        <dbReference type="ARBA" id="ARBA00010291"/>
    </source>
</evidence>
<gene>
    <name evidence="7" type="ORF">C0Q70_16891</name>
</gene>
<keyword evidence="3" id="KW-0238">DNA-binding</keyword>
<dbReference type="PANTHER" id="PTHR16684">
    <property type="entry name" value="CENTROMERE PROTEIN C"/>
    <property type="match status" value="1"/>
</dbReference>
<dbReference type="InterPro" id="IPR014710">
    <property type="entry name" value="RmlC-like_jellyroll"/>
</dbReference>
<feature type="compositionally biased region" description="Polar residues" evidence="5">
    <location>
        <begin position="469"/>
        <end position="480"/>
    </location>
</feature>
<feature type="compositionally biased region" description="Basic and acidic residues" evidence="5">
    <location>
        <begin position="1120"/>
        <end position="1134"/>
    </location>
</feature>
<evidence type="ECO:0000256" key="4">
    <source>
        <dbReference type="ARBA" id="ARBA00023242"/>
    </source>
</evidence>
<feature type="compositionally biased region" description="Polar residues" evidence="5">
    <location>
        <begin position="95"/>
        <end position="113"/>
    </location>
</feature>
<feature type="compositionally biased region" description="Basic and acidic residues" evidence="5">
    <location>
        <begin position="753"/>
        <end position="776"/>
    </location>
</feature>
<feature type="compositionally biased region" description="Polar residues" evidence="5">
    <location>
        <begin position="900"/>
        <end position="913"/>
    </location>
</feature>
<dbReference type="GO" id="GO:0051315">
    <property type="term" value="P:attachment of mitotic spindle microtubules to kinetochore"/>
    <property type="evidence" value="ECO:0007669"/>
    <property type="project" value="TreeGrafter"/>
</dbReference>
<feature type="region of interest" description="Disordered" evidence="5">
    <location>
        <begin position="507"/>
        <end position="526"/>
    </location>
</feature>
<feature type="compositionally biased region" description="Polar residues" evidence="5">
    <location>
        <begin position="965"/>
        <end position="974"/>
    </location>
</feature>
<dbReference type="GO" id="GO:0051382">
    <property type="term" value="P:kinetochore assembly"/>
    <property type="evidence" value="ECO:0007669"/>
    <property type="project" value="InterPro"/>
</dbReference>
<dbReference type="GO" id="GO:0051455">
    <property type="term" value="P:spindle attachment to meiosis I kinetochore"/>
    <property type="evidence" value="ECO:0007669"/>
    <property type="project" value="TreeGrafter"/>
</dbReference>
<dbReference type="PANTHER" id="PTHR16684:SF11">
    <property type="entry name" value="CENTROMERE PROTEIN C"/>
    <property type="match status" value="1"/>
</dbReference>
<evidence type="ECO:0000256" key="5">
    <source>
        <dbReference type="SAM" id="MobiDB-lite"/>
    </source>
</evidence>
<evidence type="ECO:0000256" key="3">
    <source>
        <dbReference type="ARBA" id="ARBA00023125"/>
    </source>
</evidence>
<evidence type="ECO:0000313" key="8">
    <source>
        <dbReference type="Proteomes" id="UP000245119"/>
    </source>
</evidence>
<feature type="compositionally biased region" description="Basic and acidic residues" evidence="5">
    <location>
        <begin position="922"/>
        <end position="932"/>
    </location>
</feature>
<feature type="compositionally biased region" description="Basic and acidic residues" evidence="5">
    <location>
        <begin position="223"/>
        <end position="240"/>
    </location>
</feature>
<feature type="compositionally biased region" description="Polar residues" evidence="5">
    <location>
        <begin position="278"/>
        <end position="293"/>
    </location>
</feature>
<evidence type="ECO:0000313" key="7">
    <source>
        <dbReference type="EMBL" id="PVD23618.1"/>
    </source>
</evidence>
<feature type="compositionally biased region" description="Basic and acidic residues" evidence="5">
    <location>
        <begin position="885"/>
        <end position="898"/>
    </location>
</feature>
<proteinExistence type="inferred from homology"/>
<dbReference type="GO" id="GO:0005634">
    <property type="term" value="C:nucleus"/>
    <property type="evidence" value="ECO:0007669"/>
    <property type="project" value="UniProtKB-SubCell"/>
</dbReference>
<evidence type="ECO:0000256" key="1">
    <source>
        <dbReference type="ARBA" id="ARBA00004123"/>
    </source>
</evidence>
<feature type="compositionally biased region" description="Polar residues" evidence="5">
    <location>
        <begin position="71"/>
        <end position="87"/>
    </location>
</feature>
<dbReference type="InterPro" id="IPR011051">
    <property type="entry name" value="RmlC_Cupin_sf"/>
</dbReference>
<protein>
    <recommendedName>
        <fullName evidence="6">Mif2/CENP-C cupin domain-containing protein</fullName>
    </recommendedName>
</protein>
<feature type="region of interest" description="Disordered" evidence="5">
    <location>
        <begin position="550"/>
        <end position="631"/>
    </location>
</feature>
<feature type="region of interest" description="Disordered" evidence="5">
    <location>
        <begin position="450"/>
        <end position="482"/>
    </location>
</feature>
<feature type="region of interest" description="Disordered" evidence="5">
    <location>
        <begin position="1021"/>
        <end position="1142"/>
    </location>
</feature>
<comment type="subcellular location">
    <subcellularLocation>
        <location evidence="1">Nucleus</location>
    </subcellularLocation>
</comment>